<proteinExistence type="predicted"/>
<accession>A0A1E7WBT2</accession>
<keyword evidence="4" id="KW-1185">Reference proteome</keyword>
<dbReference type="RefSeq" id="WP_070251519.1">
    <property type="nucleotide sequence ID" value="NZ_LROM01000134.1"/>
</dbReference>
<evidence type="ECO:0008006" key="5">
    <source>
        <dbReference type="Google" id="ProtNLM"/>
    </source>
</evidence>
<organism evidence="3 4">
    <name type="scientific">Duganella phyllosphaerae</name>
    <dbReference type="NCBI Taxonomy" id="762836"/>
    <lineage>
        <taxon>Bacteria</taxon>
        <taxon>Pseudomonadati</taxon>
        <taxon>Pseudomonadota</taxon>
        <taxon>Betaproteobacteria</taxon>
        <taxon>Burkholderiales</taxon>
        <taxon>Oxalobacteraceae</taxon>
        <taxon>Telluria group</taxon>
        <taxon>Duganella</taxon>
    </lineage>
</organism>
<comment type="caution">
    <text evidence="3">The sequence shown here is derived from an EMBL/GenBank/DDBJ whole genome shotgun (WGS) entry which is preliminary data.</text>
</comment>
<dbReference type="AlphaFoldDB" id="A0A1E7WBT2"/>
<sequence>MRLPLPFSLRRVAAALALGALLSPAFAVPVMDMRAEDFLPLAADLKQQLKLNTNQQTLWQQTESRTRALLRERKSRRERLQAAAQTAAQTPGVELRDVARAVEAESATSAAEEKQLREWWLMVNDALDETQRGVVAQQVNEHLLRVPDNGGPGPGRSERREEGGEHRGGGRKGGGQGGMGIGVGAGGASMSLPGGG</sequence>
<dbReference type="PATRIC" id="fig|762836.4.peg.4756"/>
<feature type="compositionally biased region" description="Basic and acidic residues" evidence="1">
    <location>
        <begin position="156"/>
        <end position="168"/>
    </location>
</feature>
<dbReference type="OrthoDB" id="8704585at2"/>
<keyword evidence="2" id="KW-0732">Signal</keyword>
<feature type="compositionally biased region" description="Gly residues" evidence="1">
    <location>
        <begin position="171"/>
        <end position="196"/>
    </location>
</feature>
<evidence type="ECO:0000313" key="3">
    <source>
        <dbReference type="EMBL" id="OEZ94392.1"/>
    </source>
</evidence>
<dbReference type="EMBL" id="LROM01000134">
    <property type="protein sequence ID" value="OEZ94392.1"/>
    <property type="molecule type" value="Genomic_DNA"/>
</dbReference>
<protein>
    <recommendedName>
        <fullName evidence="5">LTXXQ motif family protein</fullName>
    </recommendedName>
</protein>
<feature type="region of interest" description="Disordered" evidence="1">
    <location>
        <begin position="142"/>
        <end position="196"/>
    </location>
</feature>
<evidence type="ECO:0000313" key="4">
    <source>
        <dbReference type="Proteomes" id="UP000175989"/>
    </source>
</evidence>
<name>A0A1E7WBT2_9BURK</name>
<evidence type="ECO:0000256" key="2">
    <source>
        <dbReference type="SAM" id="SignalP"/>
    </source>
</evidence>
<gene>
    <name evidence="3" type="ORF">DUPY_46230</name>
</gene>
<dbReference type="Proteomes" id="UP000175989">
    <property type="component" value="Unassembled WGS sequence"/>
</dbReference>
<reference evidence="4" key="1">
    <citation type="journal article" date="2016" name="Front. Microbiol.">
        <title>Molecular Keys to the Janthinobacterium and Duganella spp. Interaction with the Plant Pathogen Fusarium graminearum.</title>
        <authorList>
            <person name="Haack F.S."/>
            <person name="Poehlein A."/>
            <person name="Kroger C."/>
            <person name="Voigt C.A."/>
            <person name="Piepenbring M."/>
            <person name="Bode H.B."/>
            <person name="Daniel R."/>
            <person name="Schafer W."/>
            <person name="Streit W.R."/>
        </authorList>
    </citation>
    <scope>NUCLEOTIDE SEQUENCE [LARGE SCALE GENOMIC DNA]</scope>
    <source>
        <strain evidence="4">T54</strain>
    </source>
</reference>
<feature type="chain" id="PRO_5009206761" description="LTXXQ motif family protein" evidence="2">
    <location>
        <begin position="28"/>
        <end position="196"/>
    </location>
</feature>
<evidence type="ECO:0000256" key="1">
    <source>
        <dbReference type="SAM" id="MobiDB-lite"/>
    </source>
</evidence>
<feature type="signal peptide" evidence="2">
    <location>
        <begin position="1"/>
        <end position="27"/>
    </location>
</feature>